<evidence type="ECO:0000313" key="2">
    <source>
        <dbReference type="EMBL" id="KAJ6638559.1"/>
    </source>
</evidence>
<comment type="caution">
    <text evidence="2">The sequence shown here is derived from an EMBL/GenBank/DDBJ whole genome shotgun (WGS) entry which is preliminary data.</text>
</comment>
<keyword evidence="3" id="KW-1185">Reference proteome</keyword>
<feature type="compositionally biased region" description="Polar residues" evidence="1">
    <location>
        <begin position="66"/>
        <end position="76"/>
    </location>
</feature>
<feature type="compositionally biased region" description="Basic and acidic residues" evidence="1">
    <location>
        <begin position="78"/>
        <end position="93"/>
    </location>
</feature>
<feature type="compositionally biased region" description="Polar residues" evidence="1">
    <location>
        <begin position="19"/>
        <end position="35"/>
    </location>
</feature>
<feature type="compositionally biased region" description="Polar residues" evidence="1">
    <location>
        <begin position="127"/>
        <end position="137"/>
    </location>
</feature>
<dbReference type="InterPro" id="IPR046345">
    <property type="entry name" value="TraB_PrgY-like"/>
</dbReference>
<accession>A0A9Q0MWN1</accession>
<reference evidence="2" key="1">
    <citation type="submission" date="2022-07" db="EMBL/GenBank/DDBJ databases">
        <authorList>
            <person name="Trinca V."/>
            <person name="Uliana J.V.C."/>
            <person name="Torres T.T."/>
            <person name="Ward R.J."/>
            <person name="Monesi N."/>
        </authorList>
    </citation>
    <scope>NUCLEOTIDE SEQUENCE</scope>
    <source>
        <strain evidence="2">HSMRA1968</strain>
        <tissue evidence="2">Whole embryos</tissue>
    </source>
</reference>
<feature type="compositionally biased region" description="Basic and acidic residues" evidence="1">
    <location>
        <begin position="115"/>
        <end position="124"/>
    </location>
</feature>
<dbReference type="PANTHER" id="PTHR21530">
    <property type="entry name" value="PHEROMONE SHUTDOWN PROTEIN"/>
    <property type="match status" value="1"/>
</dbReference>
<dbReference type="EMBL" id="WJQU01000003">
    <property type="protein sequence ID" value="KAJ6638559.1"/>
    <property type="molecule type" value="Genomic_DNA"/>
</dbReference>
<feature type="region of interest" description="Disordered" evidence="1">
    <location>
        <begin position="1"/>
        <end position="35"/>
    </location>
</feature>
<name>A0A9Q0MWN1_9DIPT</name>
<feature type="region of interest" description="Disordered" evidence="1">
    <location>
        <begin position="66"/>
        <end position="140"/>
    </location>
</feature>
<dbReference type="OrthoDB" id="48306at2759"/>
<evidence type="ECO:0000256" key="1">
    <source>
        <dbReference type="SAM" id="MobiDB-lite"/>
    </source>
</evidence>
<dbReference type="Pfam" id="PF01963">
    <property type="entry name" value="TraB_PrgY_gumN"/>
    <property type="match status" value="1"/>
</dbReference>
<proteinExistence type="predicted"/>
<dbReference type="AlphaFoldDB" id="A0A9Q0MWN1"/>
<dbReference type="CDD" id="cd14726">
    <property type="entry name" value="TraB_PrgY-like"/>
    <property type="match status" value="1"/>
</dbReference>
<dbReference type="Proteomes" id="UP001151699">
    <property type="component" value="Chromosome X"/>
</dbReference>
<evidence type="ECO:0000313" key="3">
    <source>
        <dbReference type="Proteomes" id="UP001151699"/>
    </source>
</evidence>
<dbReference type="PANTHER" id="PTHR21530:SF7">
    <property type="entry name" value="TRAB DOMAIN-CONTAINING PROTEIN"/>
    <property type="match status" value="1"/>
</dbReference>
<dbReference type="InterPro" id="IPR002816">
    <property type="entry name" value="TraB/PrgY/GumN_fam"/>
</dbReference>
<gene>
    <name evidence="2" type="primary">Trabd</name>
    <name evidence="2" type="ORF">Bhyg_11296</name>
</gene>
<organism evidence="2 3">
    <name type="scientific">Pseudolycoriella hygida</name>
    <dbReference type="NCBI Taxonomy" id="35572"/>
    <lineage>
        <taxon>Eukaryota</taxon>
        <taxon>Metazoa</taxon>
        <taxon>Ecdysozoa</taxon>
        <taxon>Arthropoda</taxon>
        <taxon>Hexapoda</taxon>
        <taxon>Insecta</taxon>
        <taxon>Pterygota</taxon>
        <taxon>Neoptera</taxon>
        <taxon>Endopterygota</taxon>
        <taxon>Diptera</taxon>
        <taxon>Nematocera</taxon>
        <taxon>Sciaroidea</taxon>
        <taxon>Sciaridae</taxon>
        <taxon>Pseudolycoriella</taxon>
    </lineage>
</organism>
<sequence length="453" mass="50423">MSSQSTPSKEATLMEGSSMDGSSTFYSINDSDLDNMNMSQDLMNNLLVKPAKGSFSNVNESTLNFLSEARGQSTGTIKPDDEKNNSNPEDSKDTSTIIIEDSSYDEVSSSGEDDFSNKTDDDKTPAPNDNSNASSRSDFTKEEPTIKIYKSLSEFDLNLPRTVTKLATPHGSLVYLVGTAHFSKESQDDVSLVIRNVQPDVVMVELCPGRIHILKLDEKTLLEEARDINIPKIRSLIKTNGLVNGIFYIVLLNMSAKITKELGMAPGGEFRRAFEEIQRLDNCILQLGDRPLNITLQRALHGLSTWQTIKIFWKLLTSQEKITKEDVEQCKQQDLIEELMQEMAGEYPAFRDVFVSERDLFLCHSLQIAALPQNPIDGSMRPVKVVGVVGIGHCAGIAQHWGKVDSSKIPEITKIPPASLSNRMFKFSLRMGILSLIGYGVYRIARPTIQRMM</sequence>
<protein>
    <submittedName>
        <fullName evidence="2">TraB domain-containing protein</fullName>
    </submittedName>
</protein>